<feature type="compositionally biased region" description="Basic and acidic residues" evidence="1">
    <location>
        <begin position="61"/>
        <end position="74"/>
    </location>
</feature>
<feature type="compositionally biased region" description="Acidic residues" evidence="1">
    <location>
        <begin position="89"/>
        <end position="106"/>
    </location>
</feature>
<proteinExistence type="predicted"/>
<dbReference type="AlphaFoldDB" id="A0A699HVI3"/>
<accession>A0A699HVI3</accession>
<comment type="caution">
    <text evidence="3">The sequence shown here is derived from an EMBL/GenBank/DDBJ whole genome shotgun (WGS) entry which is preliminary data.</text>
</comment>
<organism evidence="3">
    <name type="scientific">Tanacetum cinerariifolium</name>
    <name type="common">Dalmatian daisy</name>
    <name type="synonym">Chrysanthemum cinerariifolium</name>
    <dbReference type="NCBI Taxonomy" id="118510"/>
    <lineage>
        <taxon>Eukaryota</taxon>
        <taxon>Viridiplantae</taxon>
        <taxon>Streptophyta</taxon>
        <taxon>Embryophyta</taxon>
        <taxon>Tracheophyta</taxon>
        <taxon>Spermatophyta</taxon>
        <taxon>Magnoliopsida</taxon>
        <taxon>eudicotyledons</taxon>
        <taxon>Gunneridae</taxon>
        <taxon>Pentapetalae</taxon>
        <taxon>asterids</taxon>
        <taxon>campanulids</taxon>
        <taxon>Asterales</taxon>
        <taxon>Asteraceae</taxon>
        <taxon>Asteroideae</taxon>
        <taxon>Anthemideae</taxon>
        <taxon>Anthemidinae</taxon>
        <taxon>Tanacetum</taxon>
    </lineage>
</organism>
<protein>
    <recommendedName>
        <fullName evidence="2">Retrovirus-related Pol polyprotein from transposon TNT 1-94-like beta-barrel domain-containing protein</fullName>
    </recommendedName>
</protein>
<feature type="region of interest" description="Disordered" evidence="1">
    <location>
        <begin position="938"/>
        <end position="986"/>
    </location>
</feature>
<feature type="region of interest" description="Disordered" evidence="1">
    <location>
        <begin position="679"/>
        <end position="707"/>
    </location>
</feature>
<feature type="compositionally biased region" description="Basic and acidic residues" evidence="1">
    <location>
        <begin position="107"/>
        <end position="119"/>
    </location>
</feature>
<dbReference type="EMBL" id="BKCJ010221914">
    <property type="protein sequence ID" value="GEY91411.1"/>
    <property type="molecule type" value="Genomic_DNA"/>
</dbReference>
<reference evidence="3" key="1">
    <citation type="journal article" date="2019" name="Sci. Rep.">
        <title>Draft genome of Tanacetum cinerariifolium, the natural source of mosquito coil.</title>
        <authorList>
            <person name="Yamashiro T."/>
            <person name="Shiraishi A."/>
            <person name="Satake H."/>
            <person name="Nakayama K."/>
        </authorList>
    </citation>
    <scope>NUCLEOTIDE SEQUENCE</scope>
</reference>
<dbReference type="Pfam" id="PF22936">
    <property type="entry name" value="Pol_BBD"/>
    <property type="match status" value="1"/>
</dbReference>
<feature type="domain" description="Retrovirus-related Pol polyprotein from transposon TNT 1-94-like beta-barrel" evidence="2">
    <location>
        <begin position="710"/>
        <end position="784"/>
    </location>
</feature>
<feature type="compositionally biased region" description="Polar residues" evidence="1">
    <location>
        <begin position="938"/>
        <end position="963"/>
    </location>
</feature>
<dbReference type="InterPro" id="IPR054722">
    <property type="entry name" value="PolX-like_BBD"/>
</dbReference>
<sequence>MSKKKTPPKAERNKGIDLLSKAALLEEVQMKKGIKRSKQETHMHEAGGSGDGVGLEPEVPNEPKGKSIDTHEGTGLKPGVLDVLKADSSDSEYESWGVSDDDDDQQGDDKRTESDDHKSINLNKTDDEEETQEDEFVHTPDDYIPMNDEIDDVDDKEYDHINKEMYDDVNVDLKHVEPADEGKGDEEMTAPKKEVNILRNVDHNSTIHAAIKSEVLIVVKDCLGTNLEDSLHKVIRKQNTDFACEHTVLVRIKICMSQRTQKWYQSQFLKLLLNKDSGQNFDGVVQPVAPTTADQRLARKNELKARGTLLMALPDKRQLKFNIHKDAKTLMEAIKNRFGGNKETKKKLINQLESLRESFSQEDINLKFLRSLAEGWRTHTLIWRNKTDLKDQSLDDLFNSLKIYEVEVKSSSSTSPTTQNIAFVSSQNTDSTNESVSAGASVSTASIKVLASALPNVDTLSNAAIYSFFASQSNSPQVDNDNLKQIDANDLEEMDLKWQMAMLTMRARSLMVLEAMIRAFRKRKHLPTMPSWHSPLQVLPVLIMRYQSGEGHHVVPPPYTGTFMPYKPDLLVEHPTLAANLKTYISKPKGHGNSKNRKACFVCKSLTHLIKDYDFYVKQMVQKHVRNHAMRGNNQHYAGMTHPNPQRYVVPTTVLTRSRIVPISTAMPVNTAVPQTKVHYPRPAKPIGTKPHSSPRRTGNPQHALKDKGVIDSGCLRHMTGNMSYLTDFEEINGRYVAFSGNPKGGKITRKCKIRTGKLDFDDVYFVKELKFNLFSVSQMCEKKNSVLFIDTECIVLSHEFKLPDESQVLRRDPEKTIKAGKGNVKQYLLFPLWSFGSKDPQNTNDDATFEVKEHEFEVKKPESEVYVSPSSSAKTKKHDDKTIRESKGKNHVELSTIFINLSKEFEDFSNNSINEVNAASTPVPGVGQISTNSTNTFSTAGPFNTADSPTLGKSSYMDTSRYPNDPNLPALEDITYSNDDENVGA</sequence>
<feature type="region of interest" description="Disordered" evidence="1">
    <location>
        <begin position="31"/>
        <end position="147"/>
    </location>
</feature>
<evidence type="ECO:0000259" key="2">
    <source>
        <dbReference type="Pfam" id="PF22936"/>
    </source>
</evidence>
<evidence type="ECO:0000256" key="1">
    <source>
        <dbReference type="SAM" id="MobiDB-lite"/>
    </source>
</evidence>
<name>A0A699HVI3_TANCI</name>
<gene>
    <name evidence="3" type="ORF">Tci_463385</name>
</gene>
<evidence type="ECO:0000313" key="3">
    <source>
        <dbReference type="EMBL" id="GEY91411.1"/>
    </source>
</evidence>
<feature type="region of interest" description="Disordered" evidence="1">
    <location>
        <begin position="863"/>
        <end position="885"/>
    </location>
</feature>